<name>A0A2H1KDC1_BREAU</name>
<dbReference type="RefSeq" id="WP_257944363.1">
    <property type="nucleotide sequence ID" value="NZ_FXZB01000030.1"/>
</dbReference>
<feature type="domain" description="Transposase IS4-like" evidence="1">
    <location>
        <begin position="170"/>
        <end position="275"/>
    </location>
</feature>
<reference evidence="2" key="1">
    <citation type="submission" date="2017-03" db="EMBL/GenBank/DDBJ databases">
        <authorList>
            <person name="Monnet C."/>
        </authorList>
    </citation>
    <scope>NUCLEOTIDE SEQUENCE [LARGE SCALE GENOMIC DNA]</scope>
    <source>
        <strain evidence="2">ATCC 9175</strain>
    </source>
</reference>
<dbReference type="NCBIfam" id="NF033559">
    <property type="entry name" value="transpos_IS1634"/>
    <property type="match status" value="1"/>
</dbReference>
<sequence>MSLRLRKVPTASGATAVQIVTKRHGKLTVIEHLGSAHTPAQLAALEEAGREKINESTGQLALDLDTGSNVSTTSRRRVKGSTSRLLIDTIHTAYNRLGFDVVDDNAFFQLVLARLVEPTSKSDSIRVLNELGAETKHRNTFSACLKRVIDDDYRSMIAGKCFDYSVATTGISLILYDVTTLYFEAEKEDSLRKVGYSKERRVDPQIVVGLLVDRTGFPLEIGCFEGNKAETFTMIPIVKGFQDRHGVTDMVIVADAGMLSAANLKAIDDAGLRFIEYLKLWGPPDRAVGDHRYCLWGPAAVDLGATGRPSAHRHGFK</sequence>
<dbReference type="AlphaFoldDB" id="A0A2H1KDC1"/>
<accession>A0A2H1KDC1</accession>
<protein>
    <submittedName>
        <fullName evidence="2">Transposase DDE domain-containing protein</fullName>
    </submittedName>
</protein>
<evidence type="ECO:0000313" key="2">
    <source>
        <dbReference type="EMBL" id="SMX97825.1"/>
    </source>
</evidence>
<evidence type="ECO:0000259" key="1">
    <source>
        <dbReference type="Pfam" id="PF01609"/>
    </source>
</evidence>
<dbReference type="Proteomes" id="UP000234525">
    <property type="component" value="Unassembled WGS sequence"/>
</dbReference>
<dbReference type="GO" id="GO:0004803">
    <property type="term" value="F:transposase activity"/>
    <property type="evidence" value="ECO:0007669"/>
    <property type="project" value="InterPro"/>
</dbReference>
<dbReference type="InterPro" id="IPR002559">
    <property type="entry name" value="Transposase_11"/>
</dbReference>
<evidence type="ECO:0000313" key="3">
    <source>
        <dbReference type="Proteomes" id="UP000234525"/>
    </source>
</evidence>
<dbReference type="GO" id="GO:0006313">
    <property type="term" value="P:DNA transposition"/>
    <property type="evidence" value="ECO:0007669"/>
    <property type="project" value="InterPro"/>
</dbReference>
<gene>
    <name evidence="2" type="ORF">BAUR9175_03390</name>
</gene>
<organism evidence="2 3">
    <name type="scientific">Brevibacterium aurantiacum</name>
    <dbReference type="NCBI Taxonomy" id="273384"/>
    <lineage>
        <taxon>Bacteria</taxon>
        <taxon>Bacillati</taxon>
        <taxon>Actinomycetota</taxon>
        <taxon>Actinomycetes</taxon>
        <taxon>Micrococcales</taxon>
        <taxon>Brevibacteriaceae</taxon>
        <taxon>Brevibacterium</taxon>
    </lineage>
</organism>
<dbReference type="GO" id="GO:0003677">
    <property type="term" value="F:DNA binding"/>
    <property type="evidence" value="ECO:0007669"/>
    <property type="project" value="InterPro"/>
</dbReference>
<dbReference type="Pfam" id="PF01609">
    <property type="entry name" value="DDE_Tnp_1"/>
    <property type="match status" value="1"/>
</dbReference>
<dbReference type="EMBL" id="FXZB01000030">
    <property type="protein sequence ID" value="SMX97825.1"/>
    <property type="molecule type" value="Genomic_DNA"/>
</dbReference>
<feature type="non-terminal residue" evidence="2">
    <location>
        <position position="317"/>
    </location>
</feature>
<comment type="caution">
    <text evidence="2">The sequence shown here is derived from an EMBL/GenBank/DDBJ whole genome shotgun (WGS) entry which is preliminary data.</text>
</comment>
<proteinExistence type="predicted"/>
<keyword evidence="3" id="KW-1185">Reference proteome</keyword>
<dbReference type="InterPro" id="IPR047654">
    <property type="entry name" value="IS1634_transpos"/>
</dbReference>